<dbReference type="GO" id="GO:0003677">
    <property type="term" value="F:DNA binding"/>
    <property type="evidence" value="ECO:0007669"/>
    <property type="project" value="InterPro"/>
</dbReference>
<gene>
    <name evidence="1" type="ORF">KTU01_25740</name>
</gene>
<dbReference type="Proteomes" id="UP000321103">
    <property type="component" value="Unassembled WGS sequence"/>
</dbReference>
<dbReference type="STRING" id="388357.GCA_001580365_03706"/>
<evidence type="ECO:0000313" key="2">
    <source>
        <dbReference type="Proteomes" id="UP000321103"/>
    </source>
</evidence>
<keyword evidence="2" id="KW-1185">Reference proteome</keyword>
<organism evidence="1 2">
    <name type="scientific">Kocuria turfanensis</name>
    <dbReference type="NCBI Taxonomy" id="388357"/>
    <lineage>
        <taxon>Bacteria</taxon>
        <taxon>Bacillati</taxon>
        <taxon>Actinomycetota</taxon>
        <taxon>Actinomycetes</taxon>
        <taxon>Micrococcales</taxon>
        <taxon>Micrococcaceae</taxon>
        <taxon>Kocuria</taxon>
    </lineage>
</organism>
<sequence>MNLDIEGFHTWLQTKTGALPDPDALLISQYARWTHLNRMRHLESTGALKKGTFLAAKQSTTMAIGFLDHLRARGHCLQECTQHDVDSWLAEGPTTRSLARSFVRWAIEHGHLPAVEFPYRTAQTTPVISQAQRLAHIRALADPSAPIPGAQRVAALFLLLYGQPLTRISRMSLDQVHDTGDRLTVAFTNDRLEIPPPFDEIVRAHLNALPNTNTSAHRQNTWLFPGTRPGQHMHQNSIMMALRERGIEILGARNAALRALVLEMPAPVVADALHYSYSVTDRHRRDAGATFTDYITSRSTGP</sequence>
<dbReference type="EMBL" id="BJZS01000087">
    <property type="protein sequence ID" value="GEO96451.1"/>
    <property type="molecule type" value="Genomic_DNA"/>
</dbReference>
<reference evidence="1 2" key="1">
    <citation type="submission" date="2019-07" db="EMBL/GenBank/DDBJ databases">
        <title>Whole genome shotgun sequence of Kocuria turfanensis NBRC 107627.</title>
        <authorList>
            <person name="Hosoyama A."/>
            <person name="Uohara A."/>
            <person name="Ohji S."/>
            <person name="Ichikawa N."/>
        </authorList>
    </citation>
    <scope>NUCLEOTIDE SEQUENCE [LARGE SCALE GENOMIC DNA]</scope>
    <source>
        <strain evidence="1 2">NBRC 107627</strain>
    </source>
</reference>
<dbReference type="RefSeq" id="WP_062737344.1">
    <property type="nucleotide sequence ID" value="NZ_BJZS01000087.1"/>
</dbReference>
<dbReference type="SUPFAM" id="SSF56349">
    <property type="entry name" value="DNA breaking-rejoining enzymes"/>
    <property type="match status" value="1"/>
</dbReference>
<comment type="caution">
    <text evidence="1">The sequence shown here is derived from an EMBL/GenBank/DDBJ whole genome shotgun (WGS) entry which is preliminary data.</text>
</comment>
<protein>
    <recommendedName>
        <fullName evidence="3">Tyr recombinase domain-containing protein</fullName>
    </recommendedName>
</protein>
<evidence type="ECO:0008006" key="3">
    <source>
        <dbReference type="Google" id="ProtNLM"/>
    </source>
</evidence>
<proteinExistence type="predicted"/>
<evidence type="ECO:0000313" key="1">
    <source>
        <dbReference type="EMBL" id="GEO96451.1"/>
    </source>
</evidence>
<dbReference type="AlphaFoldDB" id="A0A512IFH2"/>
<name>A0A512IFH2_9MICC</name>
<dbReference type="InterPro" id="IPR011010">
    <property type="entry name" value="DNA_brk_join_enz"/>
</dbReference>
<accession>A0A512IFH2</accession>